<keyword evidence="3 8" id="KW-0813">Transport</keyword>
<dbReference type="InterPro" id="IPR029020">
    <property type="entry name" value="Ammonium/urea_transptr"/>
</dbReference>
<evidence type="ECO:0000256" key="2">
    <source>
        <dbReference type="ARBA" id="ARBA00005887"/>
    </source>
</evidence>
<dbReference type="EMBL" id="LELG01000086">
    <property type="protein sequence ID" value="KMQ80456.1"/>
    <property type="molecule type" value="Genomic_DNA"/>
</dbReference>
<feature type="transmembrane region" description="Helical" evidence="8">
    <location>
        <begin position="348"/>
        <end position="368"/>
    </location>
</feature>
<dbReference type="PROSITE" id="PS01219">
    <property type="entry name" value="AMMONIUM_TRANSP"/>
    <property type="match status" value="1"/>
</dbReference>
<feature type="transmembrane region" description="Helical" evidence="8">
    <location>
        <begin position="404"/>
        <end position="424"/>
    </location>
</feature>
<keyword evidence="12" id="KW-1185">Reference proteome</keyword>
<evidence type="ECO:0000256" key="5">
    <source>
        <dbReference type="ARBA" id="ARBA00022989"/>
    </source>
</evidence>
<keyword evidence="5 8" id="KW-1133">Transmembrane helix</keyword>
<feature type="transmembrane region" description="Helical" evidence="8">
    <location>
        <begin position="288"/>
        <end position="305"/>
    </location>
</feature>
<evidence type="ECO:0000256" key="4">
    <source>
        <dbReference type="ARBA" id="ARBA00022692"/>
    </source>
</evidence>
<organism evidence="11 12">
    <name type="scientific">Candidatus Burkholderia pumila</name>
    <dbReference type="NCBI Taxonomy" id="1090375"/>
    <lineage>
        <taxon>Bacteria</taxon>
        <taxon>Pseudomonadati</taxon>
        <taxon>Pseudomonadota</taxon>
        <taxon>Betaproteobacteria</taxon>
        <taxon>Burkholderiales</taxon>
        <taxon>Burkholderiaceae</taxon>
        <taxon>Burkholderia</taxon>
    </lineage>
</organism>
<feature type="transmembrane region" description="Helical" evidence="8">
    <location>
        <begin position="374"/>
        <end position="392"/>
    </location>
</feature>
<dbReference type="SUPFAM" id="SSF111352">
    <property type="entry name" value="Ammonium transporter"/>
    <property type="match status" value="1"/>
</dbReference>
<evidence type="ECO:0000256" key="6">
    <source>
        <dbReference type="ARBA" id="ARBA00023136"/>
    </source>
</evidence>
<keyword evidence="6 8" id="KW-0472">Membrane</keyword>
<dbReference type="Pfam" id="PF00909">
    <property type="entry name" value="Ammonium_transp"/>
    <property type="match status" value="1"/>
</dbReference>
<feature type="signal peptide" evidence="9">
    <location>
        <begin position="1"/>
        <end position="24"/>
    </location>
</feature>
<dbReference type="InterPro" id="IPR018047">
    <property type="entry name" value="Ammonium_transpt_CS"/>
</dbReference>
<feature type="transmembrane region" description="Helical" evidence="8">
    <location>
        <begin position="188"/>
        <end position="209"/>
    </location>
</feature>
<dbReference type="Gene3D" id="1.10.3430.10">
    <property type="entry name" value="Ammonium transporter AmtB like domains"/>
    <property type="match status" value="1"/>
</dbReference>
<evidence type="ECO:0000313" key="12">
    <source>
        <dbReference type="Proteomes" id="UP000242951"/>
    </source>
</evidence>
<evidence type="ECO:0000256" key="7">
    <source>
        <dbReference type="ARBA" id="ARBA00023177"/>
    </source>
</evidence>
<sequence length="486" mass="50265">MRKFLMLLMLAGALIGANVGTALAQDASAPSAASAPAASDTSSSTPASAPASANTAMASSAEAASDAAPAALTEPTMVDSSKISSGDTAWMLTSVALVLFMTIPGLALFYAGMVRKKNMLATVIQSFAICCLVTILWTVVGYSIAFTPGGSFIGGFSRVFLHGMAYIKGDKATTLTVSHLATTIPESVYFSFQLTFAIITPALITGAFADRMKFSAMLVFMTLWSLIVYSPIAHMVWEPTGWLASAGVLDFAGGTVVHINAGIAGLMCCLVLGKRVGYGREVMAPHNLVLSLIGASMLWVGWFGFNAGSAVAADGRAGSAMLTTQIATAFAAFGWMFAEWINKGKPSVLGIISGAVAGLVAVTPASGFVGVTGAVAIGIVAGVVCFWSATWLKHKFGYDDSLDAFGVHGMGGIIGALLTGVFAVKDIGGFDGSVFVQAKGVIITLVYSGVVSFVLLKVIDMVMGLRVTEEQEREGLDVTLHGEHVE</sequence>
<accession>A0ABR5HM48</accession>
<feature type="transmembrane region" description="Helical" evidence="8">
    <location>
        <begin position="216"/>
        <end position="237"/>
    </location>
</feature>
<feature type="transmembrane region" description="Helical" evidence="8">
    <location>
        <begin position="257"/>
        <end position="276"/>
    </location>
</feature>
<feature type="transmembrane region" description="Helical" evidence="8">
    <location>
        <begin position="123"/>
        <end position="145"/>
    </location>
</feature>
<dbReference type="PANTHER" id="PTHR43029:SF10">
    <property type="entry name" value="AMMONIUM TRANSPORTER MEP2"/>
    <property type="match status" value="1"/>
</dbReference>
<comment type="subcellular location">
    <subcellularLocation>
        <location evidence="8">Cell membrane</location>
        <topology evidence="8">Multi-pass membrane protein</topology>
    </subcellularLocation>
    <subcellularLocation>
        <location evidence="1">Membrane</location>
        <topology evidence="1">Multi-pass membrane protein</topology>
    </subcellularLocation>
</comment>
<feature type="transmembrane region" description="Helical" evidence="8">
    <location>
        <begin position="89"/>
        <end position="111"/>
    </location>
</feature>
<evidence type="ECO:0000256" key="8">
    <source>
        <dbReference type="RuleBase" id="RU362002"/>
    </source>
</evidence>
<proteinExistence type="inferred from homology"/>
<feature type="transmembrane region" description="Helical" evidence="8">
    <location>
        <begin position="436"/>
        <end position="456"/>
    </location>
</feature>
<keyword evidence="9" id="KW-0732">Signal</keyword>
<dbReference type="NCBIfam" id="TIGR00836">
    <property type="entry name" value="amt"/>
    <property type="match status" value="1"/>
</dbReference>
<keyword evidence="4 8" id="KW-0812">Transmembrane</keyword>
<comment type="similarity">
    <text evidence="2 8">Belongs to the ammonia transporter channel (TC 1.A.11.2) family.</text>
</comment>
<comment type="caution">
    <text evidence="11">The sequence shown here is derived from an EMBL/GenBank/DDBJ whole genome shotgun (WGS) entry which is preliminary data.</text>
</comment>
<dbReference type="PANTHER" id="PTHR43029">
    <property type="entry name" value="AMMONIUM TRANSPORTER MEP2"/>
    <property type="match status" value="1"/>
</dbReference>
<evidence type="ECO:0000313" key="11">
    <source>
        <dbReference type="EMBL" id="KMQ80456.1"/>
    </source>
</evidence>
<dbReference type="Proteomes" id="UP000242951">
    <property type="component" value="Unassembled WGS sequence"/>
</dbReference>
<feature type="chain" id="PRO_5047444519" description="Ammonium transporter" evidence="9">
    <location>
        <begin position="25"/>
        <end position="486"/>
    </location>
</feature>
<reference evidence="11 12" key="1">
    <citation type="submission" date="2015-06" db="EMBL/GenBank/DDBJ databases">
        <title>Comparative genomics of Burkholderia leaf nodule symbionts.</title>
        <authorList>
            <person name="Carlier A."/>
            <person name="Eberl L."/>
            <person name="Pinto-Carbo M."/>
        </authorList>
    </citation>
    <scope>NUCLEOTIDE SEQUENCE [LARGE SCALE GENOMIC DNA]</scope>
    <source>
        <strain evidence="11 12">UZHbot3</strain>
    </source>
</reference>
<evidence type="ECO:0000256" key="3">
    <source>
        <dbReference type="ARBA" id="ARBA00022448"/>
    </source>
</evidence>
<evidence type="ECO:0000259" key="10">
    <source>
        <dbReference type="Pfam" id="PF00909"/>
    </source>
</evidence>
<gene>
    <name evidence="11" type="ORF">BPMI_03350c</name>
</gene>
<evidence type="ECO:0000256" key="1">
    <source>
        <dbReference type="ARBA" id="ARBA00004141"/>
    </source>
</evidence>
<dbReference type="InterPro" id="IPR024041">
    <property type="entry name" value="NH4_transpt_AmtB-like_dom"/>
</dbReference>
<name>A0ABR5HM48_9BURK</name>
<protein>
    <recommendedName>
        <fullName evidence="8">Ammonium transporter</fullName>
    </recommendedName>
</protein>
<feature type="domain" description="Ammonium transporter AmtB-like" evidence="10">
    <location>
        <begin position="89"/>
        <end position="484"/>
    </location>
</feature>
<evidence type="ECO:0000256" key="9">
    <source>
        <dbReference type="SAM" id="SignalP"/>
    </source>
</evidence>
<keyword evidence="7 8" id="KW-0924">Ammonia transport</keyword>
<dbReference type="InterPro" id="IPR001905">
    <property type="entry name" value="Ammonium_transpt"/>
</dbReference>
<feature type="transmembrane region" description="Helical" evidence="8">
    <location>
        <begin position="317"/>
        <end position="336"/>
    </location>
</feature>